<reference evidence="4" key="3">
    <citation type="submission" date="2023-05" db="EMBL/GenBank/DDBJ databases">
        <authorList>
            <person name="Smith C.H."/>
        </authorList>
    </citation>
    <scope>NUCLEOTIDE SEQUENCE</scope>
    <source>
        <strain evidence="4">CHS0354</strain>
        <tissue evidence="4">Mantle</tissue>
    </source>
</reference>
<keyword evidence="2" id="KW-0732">Signal</keyword>
<dbReference type="InterPro" id="IPR000742">
    <property type="entry name" value="EGF"/>
</dbReference>
<feature type="domain" description="EGF-like" evidence="3">
    <location>
        <begin position="119"/>
        <end position="162"/>
    </location>
</feature>
<keyword evidence="1" id="KW-1015">Disulfide bond</keyword>
<feature type="chain" id="PRO_5042120078" description="EGF-like domain-containing protein" evidence="2">
    <location>
        <begin position="25"/>
        <end position="172"/>
    </location>
</feature>
<accession>A0AAE0TKG1</accession>
<sequence length="172" mass="18835">MTVSKVGFCFLCVLFAISVTRIHSMPAEKETTNSILQILNSTVNNQTKPENTSFVPSTPAKKEPANGFLQFLNSTVNNQTKMENVSLITSPPVKKEPTNGFLRFLDSKVNNQTKTENSKPITCSDLGSINFCDNGGTCYMNGPTKTELSCNCKSGFTGVRCEDVIQVPDRKP</sequence>
<feature type="disulfide bond" evidence="1">
    <location>
        <begin position="152"/>
        <end position="161"/>
    </location>
</feature>
<organism evidence="4 5">
    <name type="scientific">Potamilus streckersoni</name>
    <dbReference type="NCBI Taxonomy" id="2493646"/>
    <lineage>
        <taxon>Eukaryota</taxon>
        <taxon>Metazoa</taxon>
        <taxon>Spiralia</taxon>
        <taxon>Lophotrochozoa</taxon>
        <taxon>Mollusca</taxon>
        <taxon>Bivalvia</taxon>
        <taxon>Autobranchia</taxon>
        <taxon>Heteroconchia</taxon>
        <taxon>Palaeoheterodonta</taxon>
        <taxon>Unionida</taxon>
        <taxon>Unionoidea</taxon>
        <taxon>Unionidae</taxon>
        <taxon>Ambleminae</taxon>
        <taxon>Lampsilini</taxon>
        <taxon>Potamilus</taxon>
    </lineage>
</organism>
<evidence type="ECO:0000313" key="4">
    <source>
        <dbReference type="EMBL" id="KAK3611982.1"/>
    </source>
</evidence>
<dbReference type="PROSITE" id="PS01186">
    <property type="entry name" value="EGF_2"/>
    <property type="match status" value="1"/>
</dbReference>
<dbReference type="SUPFAM" id="SSF57196">
    <property type="entry name" value="EGF/Laminin"/>
    <property type="match status" value="1"/>
</dbReference>
<dbReference type="Proteomes" id="UP001195483">
    <property type="component" value="Unassembled WGS sequence"/>
</dbReference>
<feature type="signal peptide" evidence="2">
    <location>
        <begin position="1"/>
        <end position="24"/>
    </location>
</feature>
<comment type="caution">
    <text evidence="1">Lacks conserved residue(s) required for the propagation of feature annotation.</text>
</comment>
<dbReference type="EMBL" id="JAEAOA010000712">
    <property type="protein sequence ID" value="KAK3611982.1"/>
    <property type="molecule type" value="Genomic_DNA"/>
</dbReference>
<dbReference type="AlphaFoldDB" id="A0AAE0TKG1"/>
<keyword evidence="1" id="KW-0245">EGF-like domain</keyword>
<reference evidence="4" key="1">
    <citation type="journal article" date="2021" name="Genome Biol. Evol.">
        <title>A High-Quality Reference Genome for a Parasitic Bivalve with Doubly Uniparental Inheritance (Bivalvia: Unionida).</title>
        <authorList>
            <person name="Smith C.H."/>
        </authorList>
    </citation>
    <scope>NUCLEOTIDE SEQUENCE</scope>
    <source>
        <strain evidence="4">CHS0354</strain>
    </source>
</reference>
<dbReference type="SMART" id="SM00181">
    <property type="entry name" value="EGF"/>
    <property type="match status" value="1"/>
</dbReference>
<evidence type="ECO:0000259" key="3">
    <source>
        <dbReference type="PROSITE" id="PS50026"/>
    </source>
</evidence>
<gene>
    <name evidence="4" type="ORF">CHS0354_011641</name>
</gene>
<dbReference type="CDD" id="cd00054">
    <property type="entry name" value="EGF_CA"/>
    <property type="match status" value="1"/>
</dbReference>
<dbReference type="PROSITE" id="PS00022">
    <property type="entry name" value="EGF_1"/>
    <property type="match status" value="1"/>
</dbReference>
<dbReference type="Gene3D" id="2.10.25.10">
    <property type="entry name" value="Laminin"/>
    <property type="match status" value="1"/>
</dbReference>
<dbReference type="PROSITE" id="PS50026">
    <property type="entry name" value="EGF_3"/>
    <property type="match status" value="1"/>
</dbReference>
<keyword evidence="5" id="KW-1185">Reference proteome</keyword>
<protein>
    <recommendedName>
        <fullName evidence="3">EGF-like domain-containing protein</fullName>
    </recommendedName>
</protein>
<evidence type="ECO:0000256" key="1">
    <source>
        <dbReference type="PROSITE-ProRule" id="PRU00076"/>
    </source>
</evidence>
<evidence type="ECO:0000313" key="5">
    <source>
        <dbReference type="Proteomes" id="UP001195483"/>
    </source>
</evidence>
<proteinExistence type="predicted"/>
<name>A0AAE0TKG1_9BIVA</name>
<reference evidence="4" key="2">
    <citation type="journal article" date="2021" name="Genome Biol. Evol.">
        <title>Developing a high-quality reference genome for a parasitic bivalve with doubly uniparental inheritance (Bivalvia: Unionida).</title>
        <authorList>
            <person name="Smith C.H."/>
        </authorList>
    </citation>
    <scope>NUCLEOTIDE SEQUENCE</scope>
    <source>
        <strain evidence="4">CHS0354</strain>
        <tissue evidence="4">Mantle</tissue>
    </source>
</reference>
<evidence type="ECO:0000256" key="2">
    <source>
        <dbReference type="SAM" id="SignalP"/>
    </source>
</evidence>
<comment type="caution">
    <text evidence="4">The sequence shown here is derived from an EMBL/GenBank/DDBJ whole genome shotgun (WGS) entry which is preliminary data.</text>
</comment>